<protein>
    <submittedName>
        <fullName evidence="1">Uncharacterized protein</fullName>
    </submittedName>
</protein>
<proteinExistence type="predicted"/>
<accession>A0A1H6M6L4</accession>
<reference evidence="2" key="1">
    <citation type="submission" date="2016-06" db="EMBL/GenBank/DDBJ databases">
        <authorList>
            <person name="Petersen J."/>
            <person name="Sayavedra L."/>
        </authorList>
    </citation>
    <scope>NUCLEOTIDE SEQUENCE [LARGE SCALE GENOMIC DNA]</scope>
    <source>
        <strain evidence="2">BazSymA</strain>
    </source>
</reference>
<evidence type="ECO:0000313" key="2">
    <source>
        <dbReference type="Proteomes" id="UP000198988"/>
    </source>
</evidence>
<dbReference type="Proteomes" id="UP000198988">
    <property type="component" value="Unassembled WGS sequence"/>
</dbReference>
<evidence type="ECO:0000313" key="1">
    <source>
        <dbReference type="EMBL" id="SEH94512.1"/>
    </source>
</evidence>
<gene>
    <name evidence="1" type="ORF">BAZSYMA_ACONTIG24004_0</name>
</gene>
<dbReference type="AlphaFoldDB" id="A0A1H6M6L4"/>
<name>A0A1H6M6L4_9GAMM</name>
<sequence>MMIIIMGEMSKSPSLDILKVCINHEPHFFLMKKRRR</sequence>
<dbReference type="EMBL" id="CDSC02000350">
    <property type="protein sequence ID" value="SEH94512.1"/>
    <property type="molecule type" value="Genomic_DNA"/>
</dbReference>
<organism evidence="1 2">
    <name type="scientific">Bathymodiolus azoricus thioautotrophic gill symbiont</name>
    <dbReference type="NCBI Taxonomy" id="235205"/>
    <lineage>
        <taxon>Bacteria</taxon>
        <taxon>Pseudomonadati</taxon>
        <taxon>Pseudomonadota</taxon>
        <taxon>Gammaproteobacteria</taxon>
        <taxon>sulfur-oxidizing symbionts</taxon>
    </lineage>
</organism>